<evidence type="ECO:0000313" key="2">
    <source>
        <dbReference type="EMBL" id="KIK26731.1"/>
    </source>
</evidence>
<keyword evidence="1" id="KW-0812">Transmembrane</keyword>
<protein>
    <submittedName>
        <fullName evidence="2">Unplaced genomic scaffold scaffold_16, whole genome shotgun sequence</fullName>
    </submittedName>
</protein>
<dbReference type="HOGENOM" id="CLU_1355114_0_0_1"/>
<sequence length="202" mass="21863">MIYCQLDYGSRSVSLPAEPTVGAHQRQKDDLMLDRRLRLTTTRPFPVLTSVRAGRSVLNHLRTLCKPSRQSMWQEADSVFVVPAALAAALLHLLGAVGGYFSQSVSLSHPSSYSSGPVVTAAETAGGCHDRALALFDHSSGQDRVSDRGCLSLHPGKIYTVLVHSYISGVVHIHHLMDASGHVESNGLDTAQGIRLHLVYII</sequence>
<proteinExistence type="predicted"/>
<gene>
    <name evidence="2" type="ORF">PISMIDRAFT_245533</name>
</gene>
<reference evidence="2 3" key="1">
    <citation type="submission" date="2014-04" db="EMBL/GenBank/DDBJ databases">
        <authorList>
            <consortium name="DOE Joint Genome Institute"/>
            <person name="Kuo A."/>
            <person name="Kohler A."/>
            <person name="Costa M.D."/>
            <person name="Nagy L.G."/>
            <person name="Floudas D."/>
            <person name="Copeland A."/>
            <person name="Barry K.W."/>
            <person name="Cichocki N."/>
            <person name="Veneault-Fourrey C."/>
            <person name="LaButti K."/>
            <person name="Lindquist E.A."/>
            <person name="Lipzen A."/>
            <person name="Lundell T."/>
            <person name="Morin E."/>
            <person name="Murat C."/>
            <person name="Sun H."/>
            <person name="Tunlid A."/>
            <person name="Henrissat B."/>
            <person name="Grigoriev I.V."/>
            <person name="Hibbett D.S."/>
            <person name="Martin F."/>
            <person name="Nordberg H.P."/>
            <person name="Cantor M.N."/>
            <person name="Hua S.X."/>
        </authorList>
    </citation>
    <scope>NUCLEOTIDE SEQUENCE [LARGE SCALE GENOMIC DNA]</scope>
    <source>
        <strain evidence="2 3">441</strain>
    </source>
</reference>
<evidence type="ECO:0000256" key="1">
    <source>
        <dbReference type="SAM" id="Phobius"/>
    </source>
</evidence>
<dbReference type="Proteomes" id="UP000054018">
    <property type="component" value="Unassembled WGS sequence"/>
</dbReference>
<dbReference type="AlphaFoldDB" id="A0A0C9ZBS4"/>
<accession>A0A0C9ZBS4</accession>
<keyword evidence="1" id="KW-0472">Membrane</keyword>
<name>A0A0C9ZBS4_9AGAM</name>
<dbReference type="EMBL" id="KN833700">
    <property type="protein sequence ID" value="KIK26731.1"/>
    <property type="molecule type" value="Genomic_DNA"/>
</dbReference>
<organism evidence="2 3">
    <name type="scientific">Pisolithus microcarpus 441</name>
    <dbReference type="NCBI Taxonomy" id="765257"/>
    <lineage>
        <taxon>Eukaryota</taxon>
        <taxon>Fungi</taxon>
        <taxon>Dikarya</taxon>
        <taxon>Basidiomycota</taxon>
        <taxon>Agaricomycotina</taxon>
        <taxon>Agaricomycetes</taxon>
        <taxon>Agaricomycetidae</taxon>
        <taxon>Boletales</taxon>
        <taxon>Sclerodermatineae</taxon>
        <taxon>Pisolithaceae</taxon>
        <taxon>Pisolithus</taxon>
    </lineage>
</organism>
<feature type="transmembrane region" description="Helical" evidence="1">
    <location>
        <begin position="79"/>
        <end position="101"/>
    </location>
</feature>
<keyword evidence="1" id="KW-1133">Transmembrane helix</keyword>
<keyword evidence="3" id="KW-1185">Reference proteome</keyword>
<evidence type="ECO:0000313" key="3">
    <source>
        <dbReference type="Proteomes" id="UP000054018"/>
    </source>
</evidence>
<reference evidence="3" key="2">
    <citation type="submission" date="2015-01" db="EMBL/GenBank/DDBJ databases">
        <title>Evolutionary Origins and Diversification of the Mycorrhizal Mutualists.</title>
        <authorList>
            <consortium name="DOE Joint Genome Institute"/>
            <consortium name="Mycorrhizal Genomics Consortium"/>
            <person name="Kohler A."/>
            <person name="Kuo A."/>
            <person name="Nagy L.G."/>
            <person name="Floudas D."/>
            <person name="Copeland A."/>
            <person name="Barry K.W."/>
            <person name="Cichocki N."/>
            <person name="Veneault-Fourrey C."/>
            <person name="LaButti K."/>
            <person name="Lindquist E.A."/>
            <person name="Lipzen A."/>
            <person name="Lundell T."/>
            <person name="Morin E."/>
            <person name="Murat C."/>
            <person name="Riley R."/>
            <person name="Ohm R."/>
            <person name="Sun H."/>
            <person name="Tunlid A."/>
            <person name="Henrissat B."/>
            <person name="Grigoriev I.V."/>
            <person name="Hibbett D.S."/>
            <person name="Martin F."/>
        </authorList>
    </citation>
    <scope>NUCLEOTIDE SEQUENCE [LARGE SCALE GENOMIC DNA]</scope>
    <source>
        <strain evidence="3">441</strain>
    </source>
</reference>